<reference evidence="2 3" key="1">
    <citation type="journal article" date="2014" name="Genome Announc.">
        <title>Draft Genome Sequence of Paenibacillus pini JCM 16418T, Isolated from the Rhizosphere of Pine Tree.</title>
        <authorList>
            <person name="Yuki M."/>
            <person name="Oshima K."/>
            <person name="Suda W."/>
            <person name="Oshida Y."/>
            <person name="Kitamura K."/>
            <person name="Iida Y."/>
            <person name="Hattori M."/>
            <person name="Ohkuma M."/>
        </authorList>
    </citation>
    <scope>NUCLEOTIDE SEQUENCE [LARGE SCALE GENOMIC DNA]</scope>
    <source>
        <strain evidence="2 3">JCM 16418</strain>
    </source>
</reference>
<comment type="caution">
    <text evidence="2">The sequence shown here is derived from an EMBL/GenBank/DDBJ whole genome shotgun (WGS) entry which is preliminary data.</text>
</comment>
<evidence type="ECO:0000313" key="2">
    <source>
        <dbReference type="EMBL" id="GAF09874.1"/>
    </source>
</evidence>
<dbReference type="InterPro" id="IPR051908">
    <property type="entry name" value="Ribosomal_N-acetyltransferase"/>
</dbReference>
<dbReference type="STRING" id="1236976.JCM16418_4034"/>
<dbReference type="Pfam" id="PF13302">
    <property type="entry name" value="Acetyltransf_3"/>
    <property type="match status" value="1"/>
</dbReference>
<dbReference type="eggNOG" id="COG1670">
    <property type="taxonomic scope" value="Bacteria"/>
</dbReference>
<dbReference type="PANTHER" id="PTHR43441:SF11">
    <property type="entry name" value="RIBOSOMAL-PROTEIN-SERINE ACETYLTRANSFERASE"/>
    <property type="match status" value="1"/>
</dbReference>
<gene>
    <name evidence="2" type="ORF">JCM16418_4034</name>
</gene>
<dbReference type="RefSeq" id="WP_081765499.1">
    <property type="nucleotide sequence ID" value="NZ_BAVZ01000015.1"/>
</dbReference>
<protein>
    <recommendedName>
        <fullName evidence="1">N-acetyltransferase domain-containing protein</fullName>
    </recommendedName>
</protein>
<organism evidence="2 3">
    <name type="scientific">Paenibacillus pini JCM 16418</name>
    <dbReference type="NCBI Taxonomy" id="1236976"/>
    <lineage>
        <taxon>Bacteria</taxon>
        <taxon>Bacillati</taxon>
        <taxon>Bacillota</taxon>
        <taxon>Bacilli</taxon>
        <taxon>Bacillales</taxon>
        <taxon>Paenibacillaceae</taxon>
        <taxon>Paenibacillus</taxon>
    </lineage>
</organism>
<dbReference type="AlphaFoldDB" id="W7Z6B8"/>
<dbReference type="OrthoDB" id="9785602at2"/>
<dbReference type="InterPro" id="IPR000182">
    <property type="entry name" value="GNAT_dom"/>
</dbReference>
<proteinExistence type="predicted"/>
<keyword evidence="3" id="KW-1185">Reference proteome</keyword>
<dbReference type="PANTHER" id="PTHR43441">
    <property type="entry name" value="RIBOSOMAL-PROTEIN-SERINE ACETYLTRANSFERASE"/>
    <property type="match status" value="1"/>
</dbReference>
<dbReference type="InterPro" id="IPR016181">
    <property type="entry name" value="Acyl_CoA_acyltransferase"/>
</dbReference>
<dbReference type="Proteomes" id="UP000019364">
    <property type="component" value="Unassembled WGS sequence"/>
</dbReference>
<dbReference type="PROSITE" id="PS51186">
    <property type="entry name" value="GNAT"/>
    <property type="match status" value="1"/>
</dbReference>
<evidence type="ECO:0000259" key="1">
    <source>
        <dbReference type="PROSITE" id="PS51186"/>
    </source>
</evidence>
<dbReference type="SUPFAM" id="SSF55729">
    <property type="entry name" value="Acyl-CoA N-acyltransferases (Nat)"/>
    <property type="match status" value="1"/>
</dbReference>
<name>W7Z6B8_9BACL</name>
<accession>W7Z6B8</accession>
<feature type="domain" description="N-acetyltransferase" evidence="1">
    <location>
        <begin position="1"/>
        <end position="118"/>
    </location>
</feature>
<evidence type="ECO:0000313" key="3">
    <source>
        <dbReference type="Proteomes" id="UP000019364"/>
    </source>
</evidence>
<sequence length="126" mass="14607">MIANYENHIAYHWGILNKETNQIIGRTGFVSLDEVHKRAEIGFALSYDFWSKGIITEATEVIIKYGFEELGLNRIEGRCNFDNLGSAQVMRKLGMTLEGTLREQLNIKGEFVDQLMFSILRREYNR</sequence>
<dbReference type="EMBL" id="BAVZ01000015">
    <property type="protein sequence ID" value="GAF09874.1"/>
    <property type="molecule type" value="Genomic_DNA"/>
</dbReference>
<dbReference type="Gene3D" id="3.40.630.30">
    <property type="match status" value="1"/>
</dbReference>
<dbReference type="GO" id="GO:0005737">
    <property type="term" value="C:cytoplasm"/>
    <property type="evidence" value="ECO:0007669"/>
    <property type="project" value="TreeGrafter"/>
</dbReference>
<dbReference type="GO" id="GO:1990189">
    <property type="term" value="F:protein N-terminal-serine acetyltransferase activity"/>
    <property type="evidence" value="ECO:0007669"/>
    <property type="project" value="TreeGrafter"/>
</dbReference>
<dbReference type="GO" id="GO:0008999">
    <property type="term" value="F:protein-N-terminal-alanine acetyltransferase activity"/>
    <property type="evidence" value="ECO:0007669"/>
    <property type="project" value="TreeGrafter"/>
</dbReference>